<dbReference type="PANTHER" id="PTHR31234:SF39">
    <property type="entry name" value="HARPIN-INDUCED PROTEIN 1 CONTAINING PROTEIN, EXPRESSED"/>
    <property type="match status" value="1"/>
</dbReference>
<dbReference type="OrthoDB" id="669838at2759"/>
<feature type="region of interest" description="Disordered" evidence="3">
    <location>
        <begin position="182"/>
        <end position="241"/>
    </location>
</feature>
<reference evidence="6" key="1">
    <citation type="journal article" date="2019" name="Nat. Commun.">
        <title>The genome of broomcorn millet.</title>
        <authorList>
            <person name="Zou C."/>
            <person name="Miki D."/>
            <person name="Li D."/>
            <person name="Tang Q."/>
            <person name="Xiao L."/>
            <person name="Rajput S."/>
            <person name="Deng P."/>
            <person name="Jia W."/>
            <person name="Huang R."/>
            <person name="Zhang M."/>
            <person name="Sun Y."/>
            <person name="Hu J."/>
            <person name="Fu X."/>
            <person name="Schnable P.S."/>
            <person name="Li F."/>
            <person name="Zhang H."/>
            <person name="Feng B."/>
            <person name="Zhu X."/>
            <person name="Liu R."/>
            <person name="Schnable J.C."/>
            <person name="Zhu J.-K."/>
            <person name="Zhang H."/>
        </authorList>
    </citation>
    <scope>NUCLEOTIDE SEQUENCE [LARGE SCALE GENOMIC DNA]</scope>
</reference>
<name>A0A3L6TLD3_PANMI</name>
<dbReference type="InterPro" id="IPR044839">
    <property type="entry name" value="NDR1-like"/>
</dbReference>
<keyword evidence="4" id="KW-1133">Transmembrane helix</keyword>
<dbReference type="EMBL" id="PQIB02000001">
    <property type="protein sequence ID" value="RLN41103.1"/>
    <property type="molecule type" value="Genomic_DNA"/>
</dbReference>
<dbReference type="GO" id="GO:0098542">
    <property type="term" value="P:defense response to other organism"/>
    <property type="evidence" value="ECO:0007669"/>
    <property type="project" value="InterPro"/>
</dbReference>
<evidence type="ECO:0000256" key="1">
    <source>
        <dbReference type="ARBA" id="ARBA00004370"/>
    </source>
</evidence>
<accession>A0A3L6TLD3</accession>
<comment type="caution">
    <text evidence="5">The sequence shown here is derived from an EMBL/GenBank/DDBJ whole genome shotgun (WGS) entry which is preliminary data.</text>
</comment>
<dbReference type="GO" id="GO:0005886">
    <property type="term" value="C:plasma membrane"/>
    <property type="evidence" value="ECO:0007669"/>
    <property type="project" value="TreeGrafter"/>
</dbReference>
<keyword evidence="4" id="KW-0812">Transmembrane</keyword>
<gene>
    <name evidence="5" type="ORF">C2845_PM01G20670</name>
</gene>
<feature type="transmembrane region" description="Helical" evidence="4">
    <location>
        <begin position="43"/>
        <end position="70"/>
    </location>
</feature>
<feature type="compositionally biased region" description="Basic residues" evidence="3">
    <location>
        <begin position="216"/>
        <end position="226"/>
    </location>
</feature>
<proteinExistence type="predicted"/>
<dbReference type="AlphaFoldDB" id="A0A3L6TLD3"/>
<feature type="compositionally biased region" description="Low complexity" evidence="3">
    <location>
        <begin position="182"/>
        <end position="215"/>
    </location>
</feature>
<comment type="subcellular location">
    <subcellularLocation>
        <location evidence="1">Membrane</location>
    </subcellularLocation>
</comment>
<evidence type="ECO:0000313" key="5">
    <source>
        <dbReference type="EMBL" id="RLN41103.1"/>
    </source>
</evidence>
<dbReference type="Proteomes" id="UP000275267">
    <property type="component" value="Unassembled WGS sequence"/>
</dbReference>
<evidence type="ECO:0000313" key="6">
    <source>
        <dbReference type="Proteomes" id="UP000275267"/>
    </source>
</evidence>
<keyword evidence="2 4" id="KW-0472">Membrane</keyword>
<dbReference type="STRING" id="4540.A0A3L6TLD3"/>
<dbReference type="PANTHER" id="PTHR31234">
    <property type="entry name" value="LATE EMBRYOGENESIS ABUNDANT (LEA) HYDROXYPROLINE-RICH GLYCOPROTEIN FAMILY"/>
    <property type="match status" value="1"/>
</dbReference>
<evidence type="ECO:0000256" key="2">
    <source>
        <dbReference type="ARBA" id="ARBA00023136"/>
    </source>
</evidence>
<evidence type="ECO:0000256" key="4">
    <source>
        <dbReference type="SAM" id="Phobius"/>
    </source>
</evidence>
<sequence>MHAQQHQQLPHPRQVKLACGGSERNIAGGGGGDARGRRTQRVAVLRCLVASLVVTVLLAGLAVLVFWLVVRPKPIDYAVTRAVVRHFNVTPPPGATVNATFYLTLAARNPNRRVSILYEWVEFRVLCGESAQLAVQDAPAFRQPRRNETRLDVRAVARSAPVGEKAARGSCGTTSRRRARCASTSGCARAPSSRSPASGPGATAWRHSARPWSSACRRRRRGRSRACRATSPSREGGRRHA</sequence>
<protein>
    <submittedName>
        <fullName evidence="5">Uncharacterized protein</fullName>
    </submittedName>
</protein>
<keyword evidence="6" id="KW-1185">Reference proteome</keyword>
<evidence type="ECO:0000256" key="3">
    <source>
        <dbReference type="SAM" id="MobiDB-lite"/>
    </source>
</evidence>
<organism evidence="5 6">
    <name type="scientific">Panicum miliaceum</name>
    <name type="common">Proso millet</name>
    <name type="synonym">Broomcorn millet</name>
    <dbReference type="NCBI Taxonomy" id="4540"/>
    <lineage>
        <taxon>Eukaryota</taxon>
        <taxon>Viridiplantae</taxon>
        <taxon>Streptophyta</taxon>
        <taxon>Embryophyta</taxon>
        <taxon>Tracheophyta</taxon>
        <taxon>Spermatophyta</taxon>
        <taxon>Magnoliopsida</taxon>
        <taxon>Liliopsida</taxon>
        <taxon>Poales</taxon>
        <taxon>Poaceae</taxon>
        <taxon>PACMAD clade</taxon>
        <taxon>Panicoideae</taxon>
        <taxon>Panicodae</taxon>
        <taxon>Paniceae</taxon>
        <taxon>Panicinae</taxon>
        <taxon>Panicum</taxon>
        <taxon>Panicum sect. Panicum</taxon>
    </lineage>
</organism>